<organism evidence="3 4">
    <name type="scientific">Lymnaea stagnalis</name>
    <name type="common">Great pond snail</name>
    <name type="synonym">Helix stagnalis</name>
    <dbReference type="NCBI Taxonomy" id="6523"/>
    <lineage>
        <taxon>Eukaryota</taxon>
        <taxon>Metazoa</taxon>
        <taxon>Spiralia</taxon>
        <taxon>Lophotrochozoa</taxon>
        <taxon>Mollusca</taxon>
        <taxon>Gastropoda</taxon>
        <taxon>Heterobranchia</taxon>
        <taxon>Euthyneura</taxon>
        <taxon>Panpulmonata</taxon>
        <taxon>Hygrophila</taxon>
        <taxon>Lymnaeoidea</taxon>
        <taxon>Lymnaeidae</taxon>
        <taxon>Lymnaea</taxon>
    </lineage>
</organism>
<dbReference type="InterPro" id="IPR036249">
    <property type="entry name" value="Thioredoxin-like_sf"/>
</dbReference>
<accession>A0AAV2H8E0</accession>
<evidence type="ECO:0000313" key="4">
    <source>
        <dbReference type="Proteomes" id="UP001497497"/>
    </source>
</evidence>
<dbReference type="PANTHER" id="PTHR33875">
    <property type="entry name" value="OS09G0542200 PROTEIN"/>
    <property type="match status" value="1"/>
</dbReference>
<protein>
    <recommendedName>
        <fullName evidence="2">Thioredoxin-like fold domain-containing protein</fullName>
    </recommendedName>
</protein>
<gene>
    <name evidence="3" type="ORF">GSLYS_00002929001</name>
</gene>
<dbReference type="Proteomes" id="UP001497497">
    <property type="component" value="Unassembled WGS sequence"/>
</dbReference>
<dbReference type="InterPro" id="IPR012336">
    <property type="entry name" value="Thioredoxin-like_fold"/>
</dbReference>
<sequence>MYALGLLLLFPIISAQVATPPRPIGFVYNGGKSTAKVHVDIYIDLVCPDSRDAWPGVKAAALHYGPDQLRLTVLLFPLPYHQNAFYASRAAYVIHKLSNGTKTFDWIERILSQQLDALRDVNFHNKSDADLLELFASLVTDMGFETDRFKELTDRRSPNDYERLTRVMWKYACTREFLTTSKLTVE</sequence>
<keyword evidence="4" id="KW-1185">Reference proteome</keyword>
<dbReference type="AlphaFoldDB" id="A0AAV2H8E0"/>
<proteinExistence type="predicted"/>
<name>A0AAV2H8E0_LYMST</name>
<reference evidence="3 4" key="1">
    <citation type="submission" date="2024-04" db="EMBL/GenBank/DDBJ databases">
        <authorList>
            <consortium name="Genoscope - CEA"/>
            <person name="William W."/>
        </authorList>
    </citation>
    <scope>NUCLEOTIDE SEQUENCE [LARGE SCALE GENOMIC DNA]</scope>
</reference>
<evidence type="ECO:0000256" key="1">
    <source>
        <dbReference type="SAM" id="SignalP"/>
    </source>
</evidence>
<keyword evidence="1" id="KW-0732">Signal</keyword>
<dbReference type="EMBL" id="CAXITT010000037">
    <property type="protein sequence ID" value="CAL1528759.1"/>
    <property type="molecule type" value="Genomic_DNA"/>
</dbReference>
<feature type="signal peptide" evidence="1">
    <location>
        <begin position="1"/>
        <end position="15"/>
    </location>
</feature>
<dbReference type="Pfam" id="PF13462">
    <property type="entry name" value="Thioredoxin_4"/>
    <property type="match status" value="1"/>
</dbReference>
<dbReference type="Gene3D" id="3.40.30.10">
    <property type="entry name" value="Glutaredoxin"/>
    <property type="match status" value="1"/>
</dbReference>
<evidence type="ECO:0000313" key="3">
    <source>
        <dbReference type="EMBL" id="CAL1528759.1"/>
    </source>
</evidence>
<evidence type="ECO:0000259" key="2">
    <source>
        <dbReference type="Pfam" id="PF13462"/>
    </source>
</evidence>
<feature type="chain" id="PRO_5043550651" description="Thioredoxin-like fold domain-containing protein" evidence="1">
    <location>
        <begin position="16"/>
        <end position="186"/>
    </location>
</feature>
<feature type="domain" description="Thioredoxin-like fold" evidence="2">
    <location>
        <begin position="31"/>
        <end position="124"/>
    </location>
</feature>
<comment type="caution">
    <text evidence="3">The sequence shown here is derived from an EMBL/GenBank/DDBJ whole genome shotgun (WGS) entry which is preliminary data.</text>
</comment>
<dbReference type="SUPFAM" id="SSF52833">
    <property type="entry name" value="Thioredoxin-like"/>
    <property type="match status" value="1"/>
</dbReference>
<dbReference type="PANTHER" id="PTHR33875:SF2">
    <property type="entry name" value="ACR183CP"/>
    <property type="match status" value="1"/>
</dbReference>